<keyword evidence="9" id="KW-0472">Membrane</keyword>
<keyword evidence="8" id="KW-0234">DNA repair</keyword>
<dbReference type="InterPro" id="IPR051547">
    <property type="entry name" value="TDP2-like"/>
</dbReference>
<evidence type="ECO:0000313" key="11">
    <source>
        <dbReference type="EMBL" id="MFB9898357.1"/>
    </source>
</evidence>
<dbReference type="Gene3D" id="3.60.10.10">
    <property type="entry name" value="Endonuclease/exonuclease/phosphatase"/>
    <property type="match status" value="1"/>
</dbReference>
<dbReference type="GO" id="GO:0004519">
    <property type="term" value="F:endonuclease activity"/>
    <property type="evidence" value="ECO:0007669"/>
    <property type="project" value="UniProtKB-KW"/>
</dbReference>
<keyword evidence="11" id="KW-0255">Endonuclease</keyword>
<comment type="cofactor">
    <cofactor evidence="2">
        <name>Mg(2+)</name>
        <dbReference type="ChEBI" id="CHEBI:18420"/>
    </cofactor>
</comment>
<comment type="cofactor">
    <cofactor evidence="1">
        <name>Mn(2+)</name>
        <dbReference type="ChEBI" id="CHEBI:29035"/>
    </cofactor>
</comment>
<dbReference type="PANTHER" id="PTHR15822">
    <property type="entry name" value="TRAF AND TNF RECEPTOR-ASSOCIATED PROTEIN"/>
    <property type="match status" value="1"/>
</dbReference>
<evidence type="ECO:0000313" key="12">
    <source>
        <dbReference type="Proteomes" id="UP001589688"/>
    </source>
</evidence>
<keyword evidence="5" id="KW-0227">DNA damage</keyword>
<dbReference type="SUPFAM" id="SSF56219">
    <property type="entry name" value="DNase I-like"/>
    <property type="match status" value="1"/>
</dbReference>
<evidence type="ECO:0000256" key="2">
    <source>
        <dbReference type="ARBA" id="ARBA00001946"/>
    </source>
</evidence>
<evidence type="ECO:0000256" key="1">
    <source>
        <dbReference type="ARBA" id="ARBA00001936"/>
    </source>
</evidence>
<accession>A0ABV5ZLV4</accession>
<gene>
    <name evidence="11" type="ORF">ACFFK8_11270</name>
</gene>
<organism evidence="11 12">
    <name type="scientific">Hallella seregens ATCC 51272</name>
    <dbReference type="NCBI Taxonomy" id="1336250"/>
    <lineage>
        <taxon>Bacteria</taxon>
        <taxon>Pseudomonadati</taxon>
        <taxon>Bacteroidota</taxon>
        <taxon>Bacteroidia</taxon>
        <taxon>Bacteroidales</taxon>
        <taxon>Prevotellaceae</taxon>
        <taxon>Hallella</taxon>
    </lineage>
</organism>
<dbReference type="InterPro" id="IPR036691">
    <property type="entry name" value="Endo/exonu/phosph_ase_sf"/>
</dbReference>
<keyword evidence="12" id="KW-1185">Reference proteome</keyword>
<keyword evidence="3" id="KW-0540">Nuclease</keyword>
<keyword evidence="6" id="KW-0378">Hydrolase</keyword>
<keyword evidence="7" id="KW-0460">Magnesium</keyword>
<dbReference type="CDD" id="cd09084">
    <property type="entry name" value="EEP-2"/>
    <property type="match status" value="1"/>
</dbReference>
<sequence>MIRKLKTVTLQMMGGANVATVLIMLMVGHSDLLNPVSFPTLSNAGLAFPLFLLFNTAFLVFWLLFKPKGAWIPFLGFILCYGPVRRYTPVNVNRKPPKGAIKVISYNVWLFAGWEDSESDPNPILEYLRDQDADIVCLQESGANEVGQQQIDSMLNPIYQYRDTAMRDKGDCISIFSKYPIVGKEHIIYASEGNLSAAFKLRMGRDTVVVINNHLETTGLTNKEKGRFRSLLKGTLNADTAEQTSRLLIHKLGKATATRAPEAEAVARYIDLHRNLPMIVCGDFNDGPISYARRTIADGLTDCYVATGNGPGISYHYNGFLVRIDHIFCSSHFKPYGCHVDNKIKTSDHYPIICWLEKRAKR</sequence>
<evidence type="ECO:0000256" key="3">
    <source>
        <dbReference type="ARBA" id="ARBA00022722"/>
    </source>
</evidence>
<reference evidence="11 12" key="1">
    <citation type="submission" date="2024-09" db="EMBL/GenBank/DDBJ databases">
        <authorList>
            <person name="Sun Q."/>
            <person name="Mori K."/>
        </authorList>
    </citation>
    <scope>NUCLEOTIDE SEQUENCE [LARGE SCALE GENOMIC DNA]</scope>
    <source>
        <strain evidence="11 12">ATCC 51272</strain>
    </source>
</reference>
<evidence type="ECO:0000259" key="10">
    <source>
        <dbReference type="Pfam" id="PF03372"/>
    </source>
</evidence>
<dbReference type="EMBL" id="JBHLZF010000002">
    <property type="protein sequence ID" value="MFB9898357.1"/>
    <property type="molecule type" value="Genomic_DNA"/>
</dbReference>
<protein>
    <submittedName>
        <fullName evidence="11">Endonuclease/exonuclease/phosphatase family protein</fullName>
    </submittedName>
</protein>
<dbReference type="RefSeq" id="WP_027953078.1">
    <property type="nucleotide sequence ID" value="NZ_JBHLZF010000002.1"/>
</dbReference>
<feature type="transmembrane region" description="Helical" evidence="9">
    <location>
        <begin position="46"/>
        <end position="65"/>
    </location>
</feature>
<dbReference type="InterPro" id="IPR005135">
    <property type="entry name" value="Endo/exonuclease/phosphatase"/>
</dbReference>
<evidence type="ECO:0000256" key="6">
    <source>
        <dbReference type="ARBA" id="ARBA00022801"/>
    </source>
</evidence>
<evidence type="ECO:0000256" key="4">
    <source>
        <dbReference type="ARBA" id="ARBA00022723"/>
    </source>
</evidence>
<name>A0ABV5ZLV4_9BACT</name>
<feature type="domain" description="Endonuclease/exonuclease/phosphatase" evidence="10">
    <location>
        <begin position="104"/>
        <end position="349"/>
    </location>
</feature>
<keyword evidence="9" id="KW-1133">Transmembrane helix</keyword>
<evidence type="ECO:0000256" key="8">
    <source>
        <dbReference type="ARBA" id="ARBA00023204"/>
    </source>
</evidence>
<evidence type="ECO:0000256" key="5">
    <source>
        <dbReference type="ARBA" id="ARBA00022763"/>
    </source>
</evidence>
<dbReference type="PANTHER" id="PTHR15822:SF4">
    <property type="entry name" value="TYROSYL-DNA PHOSPHODIESTERASE 2"/>
    <property type="match status" value="1"/>
</dbReference>
<proteinExistence type="predicted"/>
<dbReference type="Proteomes" id="UP001589688">
    <property type="component" value="Unassembled WGS sequence"/>
</dbReference>
<dbReference type="Pfam" id="PF03372">
    <property type="entry name" value="Exo_endo_phos"/>
    <property type="match status" value="1"/>
</dbReference>
<evidence type="ECO:0000256" key="7">
    <source>
        <dbReference type="ARBA" id="ARBA00022842"/>
    </source>
</evidence>
<feature type="transmembrane region" description="Helical" evidence="9">
    <location>
        <begin position="7"/>
        <end position="26"/>
    </location>
</feature>
<evidence type="ECO:0000256" key="9">
    <source>
        <dbReference type="SAM" id="Phobius"/>
    </source>
</evidence>
<keyword evidence="9" id="KW-0812">Transmembrane</keyword>
<keyword evidence="4" id="KW-0479">Metal-binding</keyword>
<comment type="caution">
    <text evidence="11">The sequence shown here is derived from an EMBL/GenBank/DDBJ whole genome shotgun (WGS) entry which is preliminary data.</text>
</comment>